<evidence type="ECO:0000313" key="3">
    <source>
        <dbReference type="Proteomes" id="UP000053300"/>
    </source>
</evidence>
<dbReference type="Proteomes" id="UP000242792">
    <property type="component" value="Chromosome"/>
</dbReference>
<dbReference type="KEGG" id="cke:B5M06_11380"/>
<organism evidence="2 3">
    <name type="scientific">Comamonas kerstersii</name>
    <dbReference type="NCBI Taxonomy" id="225992"/>
    <lineage>
        <taxon>Bacteria</taxon>
        <taxon>Pseudomonadati</taxon>
        <taxon>Pseudomonadota</taxon>
        <taxon>Betaproteobacteria</taxon>
        <taxon>Burkholderiales</taxon>
        <taxon>Comamonadaceae</taxon>
        <taxon>Comamonas</taxon>
    </lineage>
</organism>
<name>A0A0W7Z1D1_9BURK</name>
<keyword evidence="3" id="KW-1185">Reference proteome</keyword>
<protein>
    <submittedName>
        <fullName evidence="2">Uncharacterized protein</fullName>
    </submittedName>
</protein>
<dbReference type="EMBL" id="LPXH01000025">
    <property type="protein sequence ID" value="KUF41112.1"/>
    <property type="molecule type" value="Genomic_DNA"/>
</dbReference>
<gene>
    <name evidence="2" type="ORF">AS359_09975</name>
    <name evidence="1" type="ORF">B5M06_11380</name>
</gene>
<accession>A0A0W7Z1D1</accession>
<evidence type="ECO:0000313" key="1">
    <source>
        <dbReference type="EMBL" id="AQZ98761.1"/>
    </source>
</evidence>
<accession>A0A1V0BFW6</accession>
<proteinExistence type="predicted"/>
<dbReference type="STRING" id="225992.B5M06_11380"/>
<reference evidence="2 3" key="1">
    <citation type="submission" date="2015-12" db="EMBL/GenBank/DDBJ databases">
        <title>Complete genome sequence of a multi-drug resistant strain Acidovorax sp. 12322-1.</title>
        <authorList>
            <person name="Ming D."/>
            <person name="Wang M."/>
            <person name="Hu S."/>
            <person name="Zhou Y."/>
            <person name="Jiang T."/>
        </authorList>
    </citation>
    <scope>NUCLEOTIDE SEQUENCE [LARGE SCALE GENOMIC DNA]</scope>
    <source>
        <strain evidence="2 3">12322-1</strain>
    </source>
</reference>
<dbReference type="EMBL" id="CP020121">
    <property type="protein sequence ID" value="AQZ98761.1"/>
    <property type="molecule type" value="Genomic_DNA"/>
</dbReference>
<dbReference type="AlphaFoldDB" id="A0A0W7Z1D1"/>
<evidence type="ECO:0000313" key="4">
    <source>
        <dbReference type="Proteomes" id="UP000242792"/>
    </source>
</evidence>
<evidence type="ECO:0000313" key="2">
    <source>
        <dbReference type="EMBL" id="KUF41112.1"/>
    </source>
</evidence>
<reference evidence="1 4" key="2">
    <citation type="submission" date="2017-03" db="EMBL/GenBank/DDBJ databases">
        <title>Rapid Whole Genome Sequencing of Comamonas kerstersii Causing Continuous ambulatory Peritoneal Dialysis-Associated Peritonitis.</title>
        <authorList>
            <person name="Zheng B."/>
        </authorList>
    </citation>
    <scope>NUCLEOTIDE SEQUENCE [LARGE SCALE GENOMIC DNA]</scope>
    <source>
        <strain evidence="1 4">8943</strain>
    </source>
</reference>
<dbReference type="Proteomes" id="UP000053300">
    <property type="component" value="Unassembled WGS sequence"/>
</dbReference>
<sequence>MYLEAASSQQRMQWHMVEQSPCAFLWLAAWGMQAAVSDASGFTREASGCRHEVCRKVDSAEACSRDD</sequence>